<evidence type="ECO:0000256" key="5">
    <source>
        <dbReference type="ARBA" id="ARBA00022884"/>
    </source>
</evidence>
<dbReference type="SUPFAM" id="SSF54928">
    <property type="entry name" value="RNA-binding domain, RBD"/>
    <property type="match status" value="1"/>
</dbReference>
<sequence length="1307" mass="149921">MADPVLKAEPAERLPVYSNVINYELLMGPQPQSERSPPLAGGLMRNKQKGGEQQQTGLEQGARLAATRSEVREEASRPMKRKELKIKISNMNKKTLAGTIRNAFLQYGELEMVDVILDDNDLPSGAAVLLYRPCPENIDFLKKPLTLDGRRIKLEVTDVDTYNRRNWRDGRSRSQKARIDADKLVLGTMSTPSMLISEWETQENVGISFNYKMRNMQIFFSHNREKYRLEFRFKDINDDIRMVQDGRTYYMTIQLKTAPRYWKQNPKGQRMTKLNWSMSDQWERITSIPLQAYVPASKTRAPLMPIGPPNGVNMGQWVVYHLTITPPHTNMEHFRQVINEAANYNLLPRTPSLQINTPLTVRPASQLAKPMDHIGRARFLPFDVLYMLECVVQARFLNEYNLDEPFYDILKKLDPDISCRIMEIFMNTRIRVWNPVREFHDTWDKLGSQLLKPRKVPAQYALIRKFLVTPSTMYPQIPNMETTNRVVRHFHQYADRFARVQFLDDSLGRVGGSNRGFSNEAIYNRIFDVLQNGIQVGARRYEFLAFSSSQLREHGCWFFAPTKDLRANHIRAWMGNFSHVRIVAKHSARMGQCFSSTQAVLNLRQSEVQTIDDVVKNGFTFSDGVGKISPELAREVIHLLDLPVIPSAYQFRLGGAKGVLTLAHDVPGRQVQLRPSQIKFDSKHYMLEVIRTSVYIPSYLNRQAITILSSLGVTDDIFLEMVDAMLDSMSQMLKNPVEAIRVLQANVDEYGTARSMARILAAGFLDRRDPYILNLLHLFRVAQLKELKKKAKILVPQGAYLLGVLDETNSLKENEVFVQITAGSTDGQVDKTVIEEECILFRNPCFHPGDVRVVRAVDYPALRHLVNVIVFPSQGYRDLASMCSGGDLDGDDYSIFWDQRLLPKIKNYPPMDYKADQPLTVDQVTISHVQKFFVNYINNDNLGQIANAHLAAADRSPRGAMDGACIRLAQLHSLAVDFPKSGKPAKLDEELRVRVFPDFMEKKDKESYQSKKVLGKIYRKIDKKDYKQYKDHLSSQTNYDPRLYVTGMEKYISEARDLKMNYDRDIKSLMNQFGIQSEAEMVSGYIIKWLRKDSKHRSHEAHKQSMTASINLRKAYRAEFYQEFLTGAKQHITHDQFPEVEAKAAAWYYVTYHEDEFSRVVDNRPDDDRFLSFCWIVDTHLCKIAKKNDHRKPNEFPSLVDQELVESSRKSDQVIDVLGRSKLQDLRKAESYLIDDATGVGEDEDELDPVISIKLKQLQNGLPSIGYSPSIDNDGYPDEDKKLTIARADDGIDGLMKALGFEENSSN</sequence>
<evidence type="ECO:0000313" key="14">
    <source>
        <dbReference type="EMBL" id="KAG2183554.1"/>
    </source>
</evidence>
<evidence type="ECO:0000259" key="11">
    <source>
        <dbReference type="Pfam" id="PF24823"/>
    </source>
</evidence>
<feature type="compositionally biased region" description="Low complexity" evidence="9">
    <location>
        <begin position="51"/>
        <end position="61"/>
    </location>
</feature>
<feature type="region of interest" description="Disordered" evidence="9">
    <location>
        <begin position="28"/>
        <end position="80"/>
    </location>
</feature>
<dbReference type="InterPro" id="IPR057590">
    <property type="entry name" value="PH_RDR1/2-like"/>
</dbReference>
<evidence type="ECO:0000313" key="15">
    <source>
        <dbReference type="Proteomes" id="UP000654370"/>
    </source>
</evidence>
<accession>A0A8H7PZE8</accession>
<keyword evidence="15" id="KW-1185">Reference proteome</keyword>
<dbReference type="Proteomes" id="UP000654370">
    <property type="component" value="Unassembled WGS sequence"/>
</dbReference>
<evidence type="ECO:0000256" key="3">
    <source>
        <dbReference type="ARBA" id="ARBA00022679"/>
    </source>
</evidence>
<dbReference type="EC" id="2.7.7.48" evidence="8"/>
<feature type="domain" description="RDRP helical" evidence="12">
    <location>
        <begin position="371"/>
        <end position="426"/>
    </location>
</feature>
<dbReference type="EMBL" id="JAEPQZ010000003">
    <property type="protein sequence ID" value="KAG2183554.1"/>
    <property type="molecule type" value="Genomic_DNA"/>
</dbReference>
<evidence type="ECO:0000256" key="9">
    <source>
        <dbReference type="SAM" id="MobiDB-lite"/>
    </source>
</evidence>
<evidence type="ECO:0000256" key="8">
    <source>
        <dbReference type="RuleBase" id="RU363098"/>
    </source>
</evidence>
<dbReference type="InterPro" id="IPR007855">
    <property type="entry name" value="RDRP"/>
</dbReference>
<evidence type="ECO:0000256" key="4">
    <source>
        <dbReference type="ARBA" id="ARBA00022695"/>
    </source>
</evidence>
<evidence type="ECO:0000256" key="6">
    <source>
        <dbReference type="ARBA" id="ARBA00023158"/>
    </source>
</evidence>
<dbReference type="GO" id="GO:0003968">
    <property type="term" value="F:RNA-directed RNA polymerase activity"/>
    <property type="evidence" value="ECO:0007669"/>
    <property type="project" value="UniProtKB-KW"/>
</dbReference>
<proteinExistence type="inferred from homology"/>
<name>A0A8H7PZE8_MORIS</name>
<dbReference type="PANTHER" id="PTHR23079:SF55">
    <property type="entry name" value="RNA-DIRECTED RNA POLYMERASE"/>
    <property type="match status" value="1"/>
</dbReference>
<dbReference type="InterPro" id="IPR035979">
    <property type="entry name" value="RBD_domain_sf"/>
</dbReference>
<keyword evidence="5 8" id="KW-0694">RNA-binding</keyword>
<dbReference type="InterPro" id="IPR058751">
    <property type="entry name" value="RDRP_helical"/>
</dbReference>
<gene>
    <name evidence="14" type="ORF">INT43_006560</name>
</gene>
<evidence type="ECO:0000256" key="1">
    <source>
        <dbReference type="ARBA" id="ARBA00005762"/>
    </source>
</evidence>
<dbReference type="CDD" id="cd00590">
    <property type="entry name" value="RRM_SF"/>
    <property type="match status" value="1"/>
</dbReference>
<dbReference type="InterPro" id="IPR057596">
    <property type="entry name" value="RDRP_core"/>
</dbReference>
<evidence type="ECO:0000259" key="10">
    <source>
        <dbReference type="Pfam" id="PF05183"/>
    </source>
</evidence>
<keyword evidence="6" id="KW-0943">RNA-mediated gene silencing</keyword>
<dbReference type="PANTHER" id="PTHR23079">
    <property type="entry name" value="RNA-DEPENDENT RNA POLYMERASE"/>
    <property type="match status" value="1"/>
</dbReference>
<dbReference type="Pfam" id="PF05183">
    <property type="entry name" value="RdRP"/>
    <property type="match status" value="1"/>
</dbReference>
<dbReference type="InterPro" id="IPR058752">
    <property type="entry name" value="RDRP_C_head"/>
</dbReference>
<feature type="domain" description="RDRP core" evidence="10">
    <location>
        <begin position="468"/>
        <end position="1021"/>
    </location>
</feature>
<dbReference type="OrthoDB" id="6513042at2759"/>
<comment type="similarity">
    <text evidence="1 8">Belongs to the RdRP family.</text>
</comment>
<dbReference type="GO" id="GO:0031380">
    <property type="term" value="C:nuclear RNA-directed RNA polymerase complex"/>
    <property type="evidence" value="ECO:0007669"/>
    <property type="project" value="TreeGrafter"/>
</dbReference>
<dbReference type="GO" id="GO:0030422">
    <property type="term" value="P:siRNA processing"/>
    <property type="evidence" value="ECO:0007669"/>
    <property type="project" value="TreeGrafter"/>
</dbReference>
<dbReference type="Pfam" id="PF26252">
    <property type="entry name" value="RdRP_helical"/>
    <property type="match status" value="1"/>
</dbReference>
<reference evidence="14" key="1">
    <citation type="submission" date="2020-12" db="EMBL/GenBank/DDBJ databases">
        <title>Metabolic potential, ecology and presence of endohyphal bacteria is reflected in genomic diversity of Mucoromycotina.</title>
        <authorList>
            <person name="Muszewska A."/>
            <person name="Okrasinska A."/>
            <person name="Steczkiewicz K."/>
            <person name="Drgas O."/>
            <person name="Orlowska M."/>
            <person name="Perlinska-Lenart U."/>
            <person name="Aleksandrzak-Piekarczyk T."/>
            <person name="Szatraj K."/>
            <person name="Zielenkiewicz U."/>
            <person name="Pilsyk S."/>
            <person name="Malc E."/>
            <person name="Mieczkowski P."/>
            <person name="Kruszewska J.S."/>
            <person name="Biernat P."/>
            <person name="Pawlowska J."/>
        </authorList>
    </citation>
    <scope>NUCLEOTIDE SEQUENCE</scope>
    <source>
        <strain evidence="14">WA0000067209</strain>
    </source>
</reference>
<keyword evidence="3 8" id="KW-0808">Transferase</keyword>
<evidence type="ECO:0000256" key="2">
    <source>
        <dbReference type="ARBA" id="ARBA00022484"/>
    </source>
</evidence>
<comment type="caution">
    <text evidence="14">The sequence shown here is derived from an EMBL/GenBank/DDBJ whole genome shotgun (WGS) entry which is preliminary data.</text>
</comment>
<organism evidence="14 15">
    <name type="scientific">Mortierella isabellina</name>
    <name type="common">Filamentous fungus</name>
    <name type="synonym">Umbelopsis isabellina</name>
    <dbReference type="NCBI Taxonomy" id="91625"/>
    <lineage>
        <taxon>Eukaryota</taxon>
        <taxon>Fungi</taxon>
        <taxon>Fungi incertae sedis</taxon>
        <taxon>Mucoromycota</taxon>
        <taxon>Mucoromycotina</taxon>
        <taxon>Umbelopsidomycetes</taxon>
        <taxon>Umbelopsidales</taxon>
        <taxon>Umbelopsidaceae</taxon>
        <taxon>Umbelopsis</taxon>
    </lineage>
</organism>
<evidence type="ECO:0000259" key="13">
    <source>
        <dbReference type="Pfam" id="PF26253"/>
    </source>
</evidence>
<feature type="domain" description="RDRP C-terminal head" evidence="13">
    <location>
        <begin position="1039"/>
        <end position="1192"/>
    </location>
</feature>
<dbReference type="Pfam" id="PF24823">
    <property type="entry name" value="PH_RDR2"/>
    <property type="match status" value="1"/>
</dbReference>
<protein>
    <recommendedName>
        <fullName evidence="8">RNA-dependent RNA polymerase</fullName>
        <ecNumber evidence="8">2.7.7.48</ecNumber>
    </recommendedName>
</protein>
<comment type="catalytic activity">
    <reaction evidence="7 8">
        <text>RNA(n) + a ribonucleoside 5'-triphosphate = RNA(n+1) + diphosphate</text>
        <dbReference type="Rhea" id="RHEA:21248"/>
        <dbReference type="Rhea" id="RHEA-COMP:14527"/>
        <dbReference type="Rhea" id="RHEA-COMP:17342"/>
        <dbReference type="ChEBI" id="CHEBI:33019"/>
        <dbReference type="ChEBI" id="CHEBI:61557"/>
        <dbReference type="ChEBI" id="CHEBI:140395"/>
        <dbReference type="EC" id="2.7.7.48"/>
    </reaction>
</comment>
<dbReference type="GO" id="GO:0003723">
    <property type="term" value="F:RNA binding"/>
    <property type="evidence" value="ECO:0007669"/>
    <property type="project" value="UniProtKB-KW"/>
</dbReference>
<keyword evidence="4 8" id="KW-0548">Nucleotidyltransferase</keyword>
<feature type="domain" description="RDR1/2-like PH-like" evidence="11">
    <location>
        <begin position="197"/>
        <end position="266"/>
    </location>
</feature>
<evidence type="ECO:0000256" key="7">
    <source>
        <dbReference type="ARBA" id="ARBA00048744"/>
    </source>
</evidence>
<dbReference type="Pfam" id="PF26253">
    <property type="entry name" value="RdRP_head"/>
    <property type="match status" value="1"/>
</dbReference>
<keyword evidence="2 8" id="KW-0696">RNA-directed RNA polymerase</keyword>
<evidence type="ECO:0000259" key="12">
    <source>
        <dbReference type="Pfam" id="PF26252"/>
    </source>
</evidence>